<evidence type="ECO:0000313" key="4">
    <source>
        <dbReference type="Proteomes" id="UP000292564"/>
    </source>
</evidence>
<name>A0A4Q7ZT92_9ACTN</name>
<reference evidence="3 4" key="1">
    <citation type="submission" date="2019-02" db="EMBL/GenBank/DDBJ databases">
        <title>Sequencing the genomes of 1000 actinobacteria strains.</title>
        <authorList>
            <person name="Klenk H.-P."/>
        </authorList>
    </citation>
    <scope>NUCLEOTIDE SEQUENCE [LARGE SCALE GENOMIC DNA]</scope>
    <source>
        <strain evidence="3 4">DSM 45162</strain>
    </source>
</reference>
<dbReference type="EMBL" id="SHKY01000001">
    <property type="protein sequence ID" value="RZU53735.1"/>
    <property type="molecule type" value="Genomic_DNA"/>
</dbReference>
<accession>A0A4Q7ZT92</accession>
<dbReference type="Proteomes" id="UP000292564">
    <property type="component" value="Unassembled WGS sequence"/>
</dbReference>
<feature type="compositionally biased region" description="Low complexity" evidence="1">
    <location>
        <begin position="350"/>
        <end position="378"/>
    </location>
</feature>
<comment type="caution">
    <text evidence="3">The sequence shown here is derived from an EMBL/GenBank/DDBJ whole genome shotgun (WGS) entry which is preliminary data.</text>
</comment>
<evidence type="ECO:0000313" key="3">
    <source>
        <dbReference type="EMBL" id="RZU53735.1"/>
    </source>
</evidence>
<feature type="domain" description="Peptidase C39-like" evidence="2">
    <location>
        <begin position="230"/>
        <end position="342"/>
    </location>
</feature>
<evidence type="ECO:0000259" key="2">
    <source>
        <dbReference type="Pfam" id="PF13529"/>
    </source>
</evidence>
<proteinExistence type="predicted"/>
<feature type="compositionally biased region" description="Low complexity" evidence="1">
    <location>
        <begin position="386"/>
        <end position="433"/>
    </location>
</feature>
<dbReference type="AlphaFoldDB" id="A0A4Q7ZT92"/>
<dbReference type="InterPro" id="IPR039564">
    <property type="entry name" value="Peptidase_C39-like"/>
</dbReference>
<dbReference type="Pfam" id="PF13529">
    <property type="entry name" value="Peptidase_C39_2"/>
    <property type="match status" value="1"/>
</dbReference>
<organism evidence="3 4">
    <name type="scientific">Krasilnikovia cinnamomea</name>
    <dbReference type="NCBI Taxonomy" id="349313"/>
    <lineage>
        <taxon>Bacteria</taxon>
        <taxon>Bacillati</taxon>
        <taxon>Actinomycetota</taxon>
        <taxon>Actinomycetes</taxon>
        <taxon>Micromonosporales</taxon>
        <taxon>Micromonosporaceae</taxon>
        <taxon>Krasilnikovia</taxon>
    </lineage>
</organism>
<dbReference type="RefSeq" id="WP_242625115.1">
    <property type="nucleotide sequence ID" value="NZ_SHKY01000001.1"/>
</dbReference>
<evidence type="ECO:0000256" key="1">
    <source>
        <dbReference type="SAM" id="MobiDB-lite"/>
    </source>
</evidence>
<feature type="region of interest" description="Disordered" evidence="1">
    <location>
        <begin position="344"/>
        <end position="465"/>
    </location>
</feature>
<keyword evidence="4" id="KW-1185">Reference proteome</keyword>
<gene>
    <name evidence="3" type="ORF">EV385_5669</name>
</gene>
<sequence length="465" mass="48651">MRGDRPNGAHVAVADVSTSIAGAARAAAARPKASTAARVEFHAWTTAGDFAAGTGDGVAPGQPLGIVVARPAGVTRYHDPYLDTDQDYEYGTWTSPLRRLGFGATQVLPSWNARTPAGTWLTVELQATMEDGARTGWLALGPWASGDGDIRRHSVSPSAAPYGCVDTDTFTATTGHHVHAYRLRATLYRASGTPTSPRLWQLAAAVSAVPDRAEVPASTPGPASRSGTELPVPAYSQMVHAGEYPQWNGGGRAWCSPASTEMVMEFWGAHPGPDQLARVHPAYADPSVAVAAGGTYDHAYGGTGNWPFNTAYASAHGLNARVVRLRSLDDLERLVADGIPVARRRRSTRARSPAPTTASGAICGSSSGSPVPATWSSTTRRRRPTPRCGTSSPAARSRTCGCAPAGPAPTARPGAARAASRTSSRRPAGGCRRSPTRPTPPGRPGCEATSRRTRRAPLARTANDE</sequence>
<protein>
    <submittedName>
        <fullName evidence="3">Peptidase C39-like protein</fullName>
    </submittedName>
</protein>